<dbReference type="EMBL" id="CP182909">
    <property type="protein sequence ID" value="XPM64182.1"/>
    <property type="molecule type" value="Genomic_DNA"/>
</dbReference>
<evidence type="ECO:0000313" key="1">
    <source>
        <dbReference type="EMBL" id="XPM64182.1"/>
    </source>
</evidence>
<name>A0ACD5GTJ7_9CYAN</name>
<dbReference type="Proteomes" id="UP000095472">
    <property type="component" value="Chromosome"/>
</dbReference>
<organism evidence="1 2">
    <name type="scientific">Desertifilum tharense IPPAS B-1220</name>
    <dbReference type="NCBI Taxonomy" id="1781255"/>
    <lineage>
        <taxon>Bacteria</taxon>
        <taxon>Bacillati</taxon>
        <taxon>Cyanobacteriota</taxon>
        <taxon>Cyanophyceae</taxon>
        <taxon>Desertifilales</taxon>
        <taxon>Desertifilaceae</taxon>
        <taxon>Desertifilum</taxon>
    </lineage>
</organism>
<protein>
    <submittedName>
        <fullName evidence="1">Uncharacterized protein</fullName>
    </submittedName>
</protein>
<sequence>MTVTPTPTPTPSPIVTPTPTPAPVTYEQFLNIQPNRVANLENQIRANETVRYAFNVEEPNDFNAYLSGEGVLMSLFGTRWRGVTRANAKCVDLGRNASG</sequence>
<accession>A0ACD5GTJ7</accession>
<reference evidence="1 2" key="1">
    <citation type="journal article" date="2016" name="Genome Announc.">
        <title>Draft Genome Sequence of the Thermotolerant Cyanobacterium Desertifilum sp. IPPAS B-1220.</title>
        <authorList>
            <person name="Mironov K.S."/>
            <person name="Sinetova M.A."/>
            <person name="Bolatkhan K."/>
            <person name="Zayadan B.K."/>
            <person name="Ustinova V.V."/>
            <person name="Kupriyanova E.V."/>
            <person name="Skrypnik A.N."/>
            <person name="Gogoleva N.E."/>
            <person name="Gogolev Y.V."/>
            <person name="Los D.A."/>
        </authorList>
    </citation>
    <scope>NUCLEOTIDE SEQUENCE [LARGE SCALE GENOMIC DNA]</scope>
    <source>
        <strain evidence="1 2">IPPAS B-1220</strain>
    </source>
</reference>
<keyword evidence="2" id="KW-1185">Reference proteome</keyword>
<evidence type="ECO:0000313" key="2">
    <source>
        <dbReference type="Proteomes" id="UP000095472"/>
    </source>
</evidence>
<proteinExistence type="predicted"/>
<gene>
    <name evidence="1" type="ORF">BH720_035220</name>
</gene>